<protein>
    <submittedName>
        <fullName evidence="1">Uncharacterized protein</fullName>
    </submittedName>
</protein>
<sequence>MNSPIATSPRLIVSISYLWDWNSDIDELGPVFYFKSRPHDLTPCMVVAIYELQGDDGGKSSILRWKVLRVEIRIFILTHYGFETIW</sequence>
<organism evidence="1 2">
    <name type="scientific">Linum trigynum</name>
    <dbReference type="NCBI Taxonomy" id="586398"/>
    <lineage>
        <taxon>Eukaryota</taxon>
        <taxon>Viridiplantae</taxon>
        <taxon>Streptophyta</taxon>
        <taxon>Embryophyta</taxon>
        <taxon>Tracheophyta</taxon>
        <taxon>Spermatophyta</taxon>
        <taxon>Magnoliopsida</taxon>
        <taxon>eudicotyledons</taxon>
        <taxon>Gunneridae</taxon>
        <taxon>Pentapetalae</taxon>
        <taxon>rosids</taxon>
        <taxon>fabids</taxon>
        <taxon>Malpighiales</taxon>
        <taxon>Linaceae</taxon>
        <taxon>Linum</taxon>
    </lineage>
</organism>
<dbReference type="Proteomes" id="UP001497516">
    <property type="component" value="Chromosome 1"/>
</dbReference>
<dbReference type="EMBL" id="OZ034813">
    <property type="protein sequence ID" value="CAL1355811.1"/>
    <property type="molecule type" value="Genomic_DNA"/>
</dbReference>
<dbReference type="AlphaFoldDB" id="A0AAV2CHX5"/>
<proteinExistence type="predicted"/>
<evidence type="ECO:0000313" key="1">
    <source>
        <dbReference type="EMBL" id="CAL1355811.1"/>
    </source>
</evidence>
<evidence type="ECO:0000313" key="2">
    <source>
        <dbReference type="Proteomes" id="UP001497516"/>
    </source>
</evidence>
<gene>
    <name evidence="1" type="ORF">LTRI10_LOCUS3545</name>
</gene>
<accession>A0AAV2CHX5</accession>
<keyword evidence="2" id="KW-1185">Reference proteome</keyword>
<name>A0AAV2CHX5_9ROSI</name>
<reference evidence="1 2" key="1">
    <citation type="submission" date="2024-04" db="EMBL/GenBank/DDBJ databases">
        <authorList>
            <person name="Fracassetti M."/>
        </authorList>
    </citation>
    <scope>NUCLEOTIDE SEQUENCE [LARGE SCALE GENOMIC DNA]</scope>
</reference>